<evidence type="ECO:0000313" key="11">
    <source>
        <dbReference type="EMBL" id="CAF1158962.1"/>
    </source>
</evidence>
<dbReference type="EMBL" id="CAJOAX010000249">
    <property type="protein sequence ID" value="CAF3549400.1"/>
    <property type="molecule type" value="Genomic_DNA"/>
</dbReference>
<evidence type="ECO:0000313" key="16">
    <source>
        <dbReference type="Proteomes" id="UP000663870"/>
    </source>
</evidence>
<evidence type="ECO:0000313" key="13">
    <source>
        <dbReference type="EMBL" id="CAF1320375.1"/>
    </source>
</evidence>
<dbReference type="EMBL" id="CAJOBE010001805">
    <property type="protein sequence ID" value="CAF3776173.1"/>
    <property type="molecule type" value="Genomic_DNA"/>
</dbReference>
<evidence type="ECO:0000313" key="17">
    <source>
        <dbReference type="Proteomes" id="UP000663889"/>
    </source>
</evidence>
<gene>
    <name evidence="15" type="ORF">FNK824_LOCUS13649</name>
    <name evidence="12" type="ORF">JXQ802_LOCUS30355</name>
    <name evidence="13" type="ORF">JXQ802_LOCUS30511</name>
    <name evidence="14" type="ORF">OTI717_LOCUS4221</name>
    <name evidence="9" type="ORF">PYM288_LOCUS19139</name>
    <name evidence="10" type="ORF">RFH988_LOCUS19130</name>
    <name evidence="11" type="ORF">SEV965_LOCUS18865</name>
</gene>
<dbReference type="EMBL" id="CAJNOL010001243">
    <property type="protein sequence ID" value="CAF1320375.1"/>
    <property type="molecule type" value="Genomic_DNA"/>
</dbReference>
<evidence type="ECO:0000256" key="2">
    <source>
        <dbReference type="ARBA" id="ARBA00013254"/>
    </source>
</evidence>
<dbReference type="OrthoDB" id="6431331at2759"/>
<dbReference type="Proteomes" id="UP000663874">
    <property type="component" value="Unassembled WGS sequence"/>
</dbReference>
<dbReference type="SUPFAM" id="SSF53474">
    <property type="entry name" value="alpha/beta-Hydrolases"/>
    <property type="match status" value="1"/>
</dbReference>
<evidence type="ECO:0000259" key="8">
    <source>
        <dbReference type="Pfam" id="PF00561"/>
    </source>
</evidence>
<dbReference type="Proteomes" id="UP000663870">
    <property type="component" value="Unassembled WGS sequence"/>
</dbReference>
<evidence type="ECO:0000313" key="14">
    <source>
        <dbReference type="EMBL" id="CAF3549400.1"/>
    </source>
</evidence>
<comment type="catalytic activity">
    <reaction evidence="6">
        <text>1-dodecanoylglycerol + H2O = dodecanoate + glycerol + H(+)</text>
        <dbReference type="Rhea" id="RHEA:44316"/>
        <dbReference type="ChEBI" id="CHEBI:15377"/>
        <dbReference type="ChEBI" id="CHEBI:15378"/>
        <dbReference type="ChEBI" id="CHEBI:17754"/>
        <dbReference type="ChEBI" id="CHEBI:18262"/>
        <dbReference type="ChEBI" id="CHEBI:75539"/>
    </reaction>
</comment>
<name>A0A814TAU2_9BILA</name>
<dbReference type="AlphaFoldDB" id="A0A814TAU2"/>
<comment type="subcellular location">
    <subcellularLocation>
        <location evidence="3">Late endosome membrane</location>
        <topology evidence="3">Single-pass type II membrane protein</topology>
    </subcellularLocation>
    <subcellularLocation>
        <location evidence="4">Lysosome membrane</location>
        <topology evidence="4">Single-pass type II membrane protein</topology>
    </subcellularLocation>
    <subcellularLocation>
        <location evidence="5">Mitochondrion membrane</location>
        <topology evidence="5">Single-pass type II membrane protein</topology>
    </subcellularLocation>
</comment>
<dbReference type="Proteomes" id="UP000663854">
    <property type="component" value="Unassembled WGS sequence"/>
</dbReference>
<dbReference type="Gene3D" id="3.40.50.1820">
    <property type="entry name" value="alpha/beta hydrolase"/>
    <property type="match status" value="1"/>
</dbReference>
<dbReference type="PANTHER" id="PTHR43798">
    <property type="entry name" value="MONOACYLGLYCEROL LIPASE"/>
    <property type="match status" value="1"/>
</dbReference>
<dbReference type="PANTHER" id="PTHR43798:SF5">
    <property type="entry name" value="MONOACYLGLYCEROL LIPASE ABHD6"/>
    <property type="match status" value="1"/>
</dbReference>
<reference evidence="11" key="1">
    <citation type="submission" date="2021-02" db="EMBL/GenBank/DDBJ databases">
        <authorList>
            <person name="Nowell W R."/>
        </authorList>
    </citation>
    <scope>NUCLEOTIDE SEQUENCE</scope>
</reference>
<dbReference type="GO" id="GO:0031966">
    <property type="term" value="C:mitochondrial membrane"/>
    <property type="evidence" value="ECO:0007669"/>
    <property type="project" value="UniProtKB-SubCell"/>
</dbReference>
<evidence type="ECO:0000256" key="5">
    <source>
        <dbReference type="ARBA" id="ARBA00046308"/>
    </source>
</evidence>
<evidence type="ECO:0000256" key="4">
    <source>
        <dbReference type="ARBA" id="ARBA00037874"/>
    </source>
</evidence>
<dbReference type="GO" id="GO:0005765">
    <property type="term" value="C:lysosomal membrane"/>
    <property type="evidence" value="ECO:0007669"/>
    <property type="project" value="UniProtKB-SubCell"/>
</dbReference>
<evidence type="ECO:0000256" key="3">
    <source>
        <dbReference type="ARBA" id="ARBA00037797"/>
    </source>
</evidence>
<evidence type="ECO:0000256" key="1">
    <source>
        <dbReference type="ARBA" id="ARBA00001613"/>
    </source>
</evidence>
<dbReference type="GO" id="GO:0046464">
    <property type="term" value="P:acylglycerol catabolic process"/>
    <property type="evidence" value="ECO:0007669"/>
    <property type="project" value="TreeGrafter"/>
</dbReference>
<comment type="catalytic activity">
    <reaction evidence="1">
        <text>Hydrolyzes glycerol monoesters of long-chain fatty acids.</text>
        <dbReference type="EC" id="3.1.1.23"/>
    </reaction>
</comment>
<evidence type="ECO:0000313" key="12">
    <source>
        <dbReference type="EMBL" id="CAF1317354.1"/>
    </source>
</evidence>
<dbReference type="Pfam" id="PF00561">
    <property type="entry name" value="Abhydrolase_1"/>
    <property type="match status" value="1"/>
</dbReference>
<dbReference type="Proteomes" id="UP000663823">
    <property type="component" value="Unassembled WGS sequence"/>
</dbReference>
<evidence type="ECO:0000313" key="9">
    <source>
        <dbReference type="EMBL" id="CAF1090331.1"/>
    </source>
</evidence>
<dbReference type="InterPro" id="IPR029058">
    <property type="entry name" value="AB_hydrolase_fold"/>
</dbReference>
<feature type="domain" description="AB hydrolase-1" evidence="8">
    <location>
        <begin position="52"/>
        <end position="286"/>
    </location>
</feature>
<sequence length="307" mass="35996">MKLFTQDWLLKLYYEVNTLIAGVKKHSLSINNDTNTMFSYYEKGKRVLGQSTMIFIHGFSSNKESWLSLMKNIPNGYHCIIIDLPCHGETIELKEDDPNIDTFLDKLKLFFDKMNLIEPMYIIGTSLGATVAAIFATKYPKYVNMMCLLAPAPIRKYESDLIKQIHSGREYILLPETSEQFHAMAELLTINNTNLPKVFVNKYFKSRLRLLNEQKEILRSFLEYDYLNLEQYYEQLKYINYPVLILWGRQDQLCEVKCAEYFSTLIPNSEVIIFDDCGHFISYDKPEETAKNIIHFLDFHSYCLINL</sequence>
<organism evidence="11 17">
    <name type="scientific">Rotaria sordida</name>
    <dbReference type="NCBI Taxonomy" id="392033"/>
    <lineage>
        <taxon>Eukaryota</taxon>
        <taxon>Metazoa</taxon>
        <taxon>Spiralia</taxon>
        <taxon>Gnathifera</taxon>
        <taxon>Rotifera</taxon>
        <taxon>Eurotatoria</taxon>
        <taxon>Bdelloidea</taxon>
        <taxon>Philodinida</taxon>
        <taxon>Philodinidae</taxon>
        <taxon>Rotaria</taxon>
    </lineage>
</organism>
<evidence type="ECO:0000256" key="7">
    <source>
        <dbReference type="ARBA" id="ARBA00049568"/>
    </source>
</evidence>
<keyword evidence="16" id="KW-1185">Reference proteome</keyword>
<accession>A0A814TAU2</accession>
<comment type="function">
    <text evidence="7">Lipase that preferentially hydrolysis medium-chain saturated monoacylglycerols including 2-arachidonoylglycerol. Through 2-arachidonoylglycerol degradation may regulate endocannabinoid signaling pathways. Also has a lysophosphatidyl lipase activity with a preference for lysophosphatidylglycerol among other lysophospholipids. Also able to degrade bis(monoacylglycero)phosphate (BMP) and constitutes the major enzyme for BMP catabolism. BMP, also known as lysobisphosphatidic acid, is enriched in late endosomes and lysosomes and plays a key role in the formation of intraluminal vesicles and in lipid sorting.</text>
</comment>
<dbReference type="InterPro" id="IPR050266">
    <property type="entry name" value="AB_hydrolase_sf"/>
</dbReference>
<protein>
    <recommendedName>
        <fullName evidence="2">acylglycerol lipase</fullName>
        <ecNumber evidence="2">3.1.1.23</ecNumber>
    </recommendedName>
</protein>
<dbReference type="PRINTS" id="PR00111">
    <property type="entry name" value="ABHYDROLASE"/>
</dbReference>
<dbReference type="EMBL" id="CAJNOU010001144">
    <property type="protein sequence ID" value="CAF1158962.1"/>
    <property type="molecule type" value="Genomic_DNA"/>
</dbReference>
<dbReference type="EMBL" id="CAJNOH010000622">
    <property type="protein sequence ID" value="CAF1090331.1"/>
    <property type="molecule type" value="Genomic_DNA"/>
</dbReference>
<dbReference type="InterPro" id="IPR000073">
    <property type="entry name" value="AB_hydrolase_1"/>
</dbReference>
<dbReference type="Proteomes" id="UP000663889">
    <property type="component" value="Unassembled WGS sequence"/>
</dbReference>
<comment type="caution">
    <text evidence="11">The sequence shown here is derived from an EMBL/GenBank/DDBJ whole genome shotgun (WGS) entry which is preliminary data.</text>
</comment>
<evidence type="ECO:0000313" key="10">
    <source>
        <dbReference type="EMBL" id="CAF1097414.1"/>
    </source>
</evidence>
<dbReference type="EMBL" id="CAJNOL010001229">
    <property type="protein sequence ID" value="CAF1317354.1"/>
    <property type="molecule type" value="Genomic_DNA"/>
</dbReference>
<dbReference type="Proteomes" id="UP000663882">
    <property type="component" value="Unassembled WGS sequence"/>
</dbReference>
<dbReference type="GO" id="GO:0047372">
    <property type="term" value="F:monoacylglycerol lipase activity"/>
    <property type="evidence" value="ECO:0007669"/>
    <property type="project" value="UniProtKB-EC"/>
</dbReference>
<dbReference type="EC" id="3.1.1.23" evidence="2"/>
<evidence type="ECO:0000256" key="6">
    <source>
        <dbReference type="ARBA" id="ARBA00047662"/>
    </source>
</evidence>
<dbReference type="EMBL" id="CAJNOO010001107">
    <property type="protein sequence ID" value="CAF1097414.1"/>
    <property type="molecule type" value="Genomic_DNA"/>
</dbReference>
<dbReference type="GO" id="GO:0031902">
    <property type="term" value="C:late endosome membrane"/>
    <property type="evidence" value="ECO:0007669"/>
    <property type="project" value="UniProtKB-SubCell"/>
</dbReference>
<proteinExistence type="predicted"/>
<evidence type="ECO:0000313" key="15">
    <source>
        <dbReference type="EMBL" id="CAF3776173.1"/>
    </source>
</evidence>